<sequence length="516" mass="58718">MTSIIDQLIETYFPQGVSSEKRSDIQKFFLEKIYNEYNEYYMDRELVIKNRIDALNLTLPNAKVREEYSQLIKIDDPDVCEYWLEGLEDTGLQAELEIILNPAEEKTIPNDCASESAMPSNEDNVPIEVTDSTNLNEVAEVEKTDAQVLSDTRIVGTKERGIVVKGIPTKAGDYEITLKYKYQNWSEGYSILERKFKVAVNPDPRSLWKDIPTDKNIKFFKEDYSHEYITVVENEKGPQKDIVAASKRGRSHAHEGKARDDDFNIYHNDSNGWYIIAVADGAGSAKYSRKGSAVACETCVEFCKTALENPIELEKEIIALNSTTEGQSNRAISTLIYNIVGGAAHKAHRAILETASANEDQPRDYSTTLLLAICKKFDFGWFVASFWVGDGAMCIYDKERQYIKLLGTPDGGEYAGQTRFLTMKEIFTPESIMSRLKYSIEEDFSALLLMTDGISDPFFETDANLNKVEKWNELWVNINSEVDLTDDNTESQYQLLKWLDFWSPGNHDDRTIAILY</sequence>
<reference evidence="2 3" key="1">
    <citation type="submission" date="2015-09" db="EMBL/GenBank/DDBJ databases">
        <authorList>
            <consortium name="Pathogen Informatics"/>
        </authorList>
    </citation>
    <scope>NUCLEOTIDE SEQUENCE [LARGE SCALE GENOMIC DNA]</scope>
    <source>
        <strain evidence="2 3">2789STDY5834847</strain>
    </source>
</reference>
<dbReference type="OrthoDB" id="963478at2"/>
<gene>
    <name evidence="2" type="ORF">ERS852462_01472</name>
</gene>
<dbReference type="SUPFAM" id="SSF81606">
    <property type="entry name" value="PP2C-like"/>
    <property type="match status" value="1"/>
</dbReference>
<organism evidence="2 3">
    <name type="scientific">Bacteroides uniformis</name>
    <dbReference type="NCBI Taxonomy" id="820"/>
    <lineage>
        <taxon>Bacteria</taxon>
        <taxon>Pseudomonadati</taxon>
        <taxon>Bacteroidota</taxon>
        <taxon>Bacteroidia</taxon>
        <taxon>Bacteroidales</taxon>
        <taxon>Bacteroidaceae</taxon>
        <taxon>Bacteroides</taxon>
    </lineage>
</organism>
<dbReference type="AlphaFoldDB" id="A0A174HN80"/>
<dbReference type="Gene3D" id="3.60.40.10">
    <property type="entry name" value="PPM-type phosphatase domain"/>
    <property type="match status" value="1"/>
</dbReference>
<feature type="domain" description="PPM-type phosphatase" evidence="1">
    <location>
        <begin position="248"/>
        <end position="478"/>
    </location>
</feature>
<protein>
    <recommendedName>
        <fullName evidence="1">PPM-type phosphatase domain-containing protein</fullName>
    </recommendedName>
</protein>
<proteinExistence type="predicted"/>
<evidence type="ECO:0000259" key="1">
    <source>
        <dbReference type="Pfam" id="PF13672"/>
    </source>
</evidence>
<dbReference type="InterPro" id="IPR001932">
    <property type="entry name" value="PPM-type_phosphatase-like_dom"/>
</dbReference>
<evidence type="ECO:0000313" key="3">
    <source>
        <dbReference type="Proteomes" id="UP000095614"/>
    </source>
</evidence>
<dbReference type="RefSeq" id="WP_007850462.1">
    <property type="nucleotide sequence ID" value="NZ_CZAF01000004.1"/>
</dbReference>
<dbReference type="EMBL" id="CZAF01000004">
    <property type="protein sequence ID" value="CUO76412.1"/>
    <property type="molecule type" value="Genomic_DNA"/>
</dbReference>
<dbReference type="Proteomes" id="UP000095614">
    <property type="component" value="Unassembled WGS sequence"/>
</dbReference>
<dbReference type="InterPro" id="IPR036457">
    <property type="entry name" value="PPM-type-like_dom_sf"/>
</dbReference>
<evidence type="ECO:0000313" key="2">
    <source>
        <dbReference type="EMBL" id="CUO76412.1"/>
    </source>
</evidence>
<accession>A0A174HN80</accession>
<dbReference type="Pfam" id="PF13672">
    <property type="entry name" value="PP2C_2"/>
    <property type="match status" value="1"/>
</dbReference>
<name>A0A174HN80_BACUN</name>